<reference evidence="1 2" key="1">
    <citation type="submission" date="2020-09" db="EMBL/GenBank/DDBJ databases">
        <title>De no assembly of potato wild relative species, Solanum commersonii.</title>
        <authorList>
            <person name="Cho K."/>
        </authorList>
    </citation>
    <scope>NUCLEOTIDE SEQUENCE [LARGE SCALE GENOMIC DNA]</scope>
    <source>
        <strain evidence="1">LZ3.2</strain>
        <tissue evidence="1">Leaf</tissue>
    </source>
</reference>
<evidence type="ECO:0000313" key="2">
    <source>
        <dbReference type="Proteomes" id="UP000824120"/>
    </source>
</evidence>
<evidence type="ECO:0000313" key="1">
    <source>
        <dbReference type="EMBL" id="KAG5630780.1"/>
    </source>
</evidence>
<dbReference type="Proteomes" id="UP000824120">
    <property type="component" value="Chromosome 1"/>
</dbReference>
<sequence>MEWCNRNKLTLISSVIDSTRSYMMSLFPTQLVLLTNWILLGGTSYGKEVKTRRNIIEMEGATRKQEMRGLKHQRAR</sequence>
<protein>
    <submittedName>
        <fullName evidence="1">Uncharacterized protein</fullName>
    </submittedName>
</protein>
<name>A0A9J6B2A9_SOLCO</name>
<accession>A0A9J6B2A9</accession>
<organism evidence="1 2">
    <name type="scientific">Solanum commersonii</name>
    <name type="common">Commerson's wild potato</name>
    <name type="synonym">Commerson's nightshade</name>
    <dbReference type="NCBI Taxonomy" id="4109"/>
    <lineage>
        <taxon>Eukaryota</taxon>
        <taxon>Viridiplantae</taxon>
        <taxon>Streptophyta</taxon>
        <taxon>Embryophyta</taxon>
        <taxon>Tracheophyta</taxon>
        <taxon>Spermatophyta</taxon>
        <taxon>Magnoliopsida</taxon>
        <taxon>eudicotyledons</taxon>
        <taxon>Gunneridae</taxon>
        <taxon>Pentapetalae</taxon>
        <taxon>asterids</taxon>
        <taxon>lamiids</taxon>
        <taxon>Solanales</taxon>
        <taxon>Solanaceae</taxon>
        <taxon>Solanoideae</taxon>
        <taxon>Solaneae</taxon>
        <taxon>Solanum</taxon>
    </lineage>
</organism>
<gene>
    <name evidence="1" type="ORF">H5410_002497</name>
</gene>
<dbReference type="EMBL" id="JACXVP010000001">
    <property type="protein sequence ID" value="KAG5630780.1"/>
    <property type="molecule type" value="Genomic_DNA"/>
</dbReference>
<proteinExistence type="predicted"/>
<dbReference type="AlphaFoldDB" id="A0A9J6B2A9"/>
<keyword evidence="2" id="KW-1185">Reference proteome</keyword>
<comment type="caution">
    <text evidence="1">The sequence shown here is derived from an EMBL/GenBank/DDBJ whole genome shotgun (WGS) entry which is preliminary data.</text>
</comment>